<dbReference type="NCBIfam" id="TIGR00516">
    <property type="entry name" value="acpS"/>
    <property type="match status" value="1"/>
</dbReference>
<comment type="function">
    <text evidence="8">Transfers the 4'-phosphopantetheine moiety from coenzyme A to a Ser of acyl-carrier-protein.</text>
</comment>
<dbReference type="OrthoDB" id="517356at2"/>
<evidence type="ECO:0000256" key="8">
    <source>
        <dbReference type="HAMAP-Rule" id="MF_00101"/>
    </source>
</evidence>
<name>A0A5A8F3T4_9BACT</name>
<evidence type="ECO:0000313" key="11">
    <source>
        <dbReference type="Proteomes" id="UP000322876"/>
    </source>
</evidence>
<keyword evidence="4 8" id="KW-0276">Fatty acid metabolism</keyword>
<dbReference type="HAMAP" id="MF_00101">
    <property type="entry name" value="AcpS"/>
    <property type="match status" value="1"/>
</dbReference>
<evidence type="ECO:0000256" key="2">
    <source>
        <dbReference type="ARBA" id="ARBA00022679"/>
    </source>
</evidence>
<dbReference type="AlphaFoldDB" id="A0A5A8F3T4"/>
<dbReference type="EMBL" id="VFJB01000005">
    <property type="protein sequence ID" value="KAA0258186.1"/>
    <property type="molecule type" value="Genomic_DNA"/>
</dbReference>
<dbReference type="InterPro" id="IPR037143">
    <property type="entry name" value="4-PPantetheinyl_Trfase_dom_sf"/>
</dbReference>
<dbReference type="EC" id="2.7.8.7" evidence="8"/>
<accession>A0A5A8F3T4</accession>
<evidence type="ECO:0000256" key="6">
    <source>
        <dbReference type="ARBA" id="ARBA00023098"/>
    </source>
</evidence>
<keyword evidence="5 8" id="KW-0460">Magnesium</keyword>
<dbReference type="GO" id="GO:0005737">
    <property type="term" value="C:cytoplasm"/>
    <property type="evidence" value="ECO:0007669"/>
    <property type="project" value="UniProtKB-SubCell"/>
</dbReference>
<organism evidence="10 11">
    <name type="scientific">Deferribacter autotrophicus</name>
    <dbReference type="NCBI Taxonomy" id="500465"/>
    <lineage>
        <taxon>Bacteria</taxon>
        <taxon>Pseudomonadati</taxon>
        <taxon>Deferribacterota</taxon>
        <taxon>Deferribacteres</taxon>
        <taxon>Deferribacterales</taxon>
        <taxon>Deferribacteraceae</taxon>
        <taxon>Deferribacter</taxon>
    </lineage>
</organism>
<dbReference type="InterPro" id="IPR002582">
    <property type="entry name" value="ACPS"/>
</dbReference>
<keyword evidence="6 8" id="KW-0443">Lipid metabolism</keyword>
<dbReference type="RefSeq" id="WP_149266507.1">
    <property type="nucleotide sequence ID" value="NZ_VFJB01000005.1"/>
</dbReference>
<evidence type="ECO:0000313" key="10">
    <source>
        <dbReference type="EMBL" id="KAA0258186.1"/>
    </source>
</evidence>
<dbReference type="NCBIfam" id="TIGR00556">
    <property type="entry name" value="pantethn_trn"/>
    <property type="match status" value="1"/>
</dbReference>
<dbReference type="InterPro" id="IPR008278">
    <property type="entry name" value="4-PPantetheinyl_Trfase_dom"/>
</dbReference>
<comment type="similarity">
    <text evidence="8">Belongs to the P-Pant transferase superfamily. AcpS family.</text>
</comment>
<comment type="cofactor">
    <cofactor evidence="8">
        <name>Mg(2+)</name>
        <dbReference type="ChEBI" id="CHEBI:18420"/>
    </cofactor>
</comment>
<evidence type="ECO:0000259" key="9">
    <source>
        <dbReference type="Pfam" id="PF01648"/>
    </source>
</evidence>
<dbReference type="Pfam" id="PF01648">
    <property type="entry name" value="ACPS"/>
    <property type="match status" value="1"/>
</dbReference>
<keyword evidence="11" id="KW-1185">Reference proteome</keyword>
<reference evidence="10 11" key="1">
    <citation type="submission" date="2019-06" db="EMBL/GenBank/DDBJ databases">
        <title>Genomic insights into carbon and energy metabolism of Deferribacter autotrophicus revealed new metabolic traits in the phylum Deferribacteres.</title>
        <authorList>
            <person name="Slobodkin A.I."/>
            <person name="Slobodkina G.B."/>
            <person name="Allioux M."/>
            <person name="Alain K."/>
            <person name="Jebbar M."/>
            <person name="Shadrin V."/>
            <person name="Kublanov I.V."/>
            <person name="Toshchakov S.V."/>
            <person name="Bonch-Osmolovskaya E.A."/>
        </authorList>
    </citation>
    <scope>NUCLEOTIDE SEQUENCE [LARGE SCALE GENOMIC DNA]</scope>
    <source>
        <strain evidence="10 11">SL50</strain>
    </source>
</reference>
<dbReference type="InterPro" id="IPR004568">
    <property type="entry name" value="Ppantetheine-prot_Trfase_dom"/>
</dbReference>
<keyword evidence="1 8" id="KW-0444">Lipid biosynthesis</keyword>
<comment type="caution">
    <text evidence="10">The sequence shown here is derived from an EMBL/GenBank/DDBJ whole genome shotgun (WGS) entry which is preliminary data.</text>
</comment>
<feature type="domain" description="4'-phosphopantetheinyl transferase" evidence="9">
    <location>
        <begin position="2"/>
        <end position="108"/>
    </location>
</feature>
<protein>
    <recommendedName>
        <fullName evidence="8">Holo-[acyl-carrier-protein] synthase</fullName>
        <shortName evidence="8">Holo-ACP synthase</shortName>
        <ecNumber evidence="8">2.7.8.7</ecNumber>
    </recommendedName>
    <alternativeName>
        <fullName evidence="8">4'-phosphopantetheinyl transferase AcpS</fullName>
    </alternativeName>
</protein>
<gene>
    <name evidence="8 10" type="primary">acpS</name>
    <name evidence="10" type="ORF">FHQ18_07275</name>
</gene>
<dbReference type="Proteomes" id="UP000322876">
    <property type="component" value="Unassembled WGS sequence"/>
</dbReference>
<dbReference type="SUPFAM" id="SSF56214">
    <property type="entry name" value="4'-phosphopantetheinyl transferase"/>
    <property type="match status" value="1"/>
</dbReference>
<feature type="binding site" evidence="8">
    <location>
        <position position="56"/>
    </location>
    <ligand>
        <name>Mg(2+)</name>
        <dbReference type="ChEBI" id="CHEBI:18420"/>
    </ligand>
</feature>
<evidence type="ECO:0000256" key="3">
    <source>
        <dbReference type="ARBA" id="ARBA00022723"/>
    </source>
</evidence>
<evidence type="ECO:0000256" key="7">
    <source>
        <dbReference type="ARBA" id="ARBA00023160"/>
    </source>
</evidence>
<dbReference type="Gene3D" id="3.90.470.20">
    <property type="entry name" value="4'-phosphopantetheinyl transferase domain"/>
    <property type="match status" value="1"/>
</dbReference>
<dbReference type="GO" id="GO:0008897">
    <property type="term" value="F:holo-[acyl-carrier-protein] synthase activity"/>
    <property type="evidence" value="ECO:0007669"/>
    <property type="project" value="UniProtKB-UniRule"/>
</dbReference>
<comment type="subcellular location">
    <subcellularLocation>
        <location evidence="8">Cytoplasm</location>
    </subcellularLocation>
</comment>
<keyword evidence="8" id="KW-0963">Cytoplasm</keyword>
<sequence>MLGCDLVEIDRVRKLYEKFGEKVVKKILTDNEIKLFNQFNKNRKIEFLAGRFAAKESVIKSLNKQIVSFRDIEILRSDTGKPVVKVRDKVLDNLELSISHTKNYAMAISLLKE</sequence>
<keyword evidence="7 8" id="KW-0275">Fatty acid biosynthesis</keyword>
<feature type="binding site" evidence="8">
    <location>
        <position position="5"/>
    </location>
    <ligand>
        <name>Mg(2+)</name>
        <dbReference type="ChEBI" id="CHEBI:18420"/>
    </ligand>
</feature>
<evidence type="ECO:0000256" key="5">
    <source>
        <dbReference type="ARBA" id="ARBA00022842"/>
    </source>
</evidence>
<comment type="catalytic activity">
    <reaction evidence="8">
        <text>apo-[ACP] + CoA = holo-[ACP] + adenosine 3',5'-bisphosphate + H(+)</text>
        <dbReference type="Rhea" id="RHEA:12068"/>
        <dbReference type="Rhea" id="RHEA-COMP:9685"/>
        <dbReference type="Rhea" id="RHEA-COMP:9690"/>
        <dbReference type="ChEBI" id="CHEBI:15378"/>
        <dbReference type="ChEBI" id="CHEBI:29999"/>
        <dbReference type="ChEBI" id="CHEBI:57287"/>
        <dbReference type="ChEBI" id="CHEBI:58343"/>
        <dbReference type="ChEBI" id="CHEBI:64479"/>
        <dbReference type="EC" id="2.7.8.7"/>
    </reaction>
</comment>
<proteinExistence type="inferred from homology"/>
<keyword evidence="2 8" id="KW-0808">Transferase</keyword>
<dbReference type="GO" id="GO:0000287">
    <property type="term" value="F:magnesium ion binding"/>
    <property type="evidence" value="ECO:0007669"/>
    <property type="project" value="UniProtKB-UniRule"/>
</dbReference>
<dbReference type="GO" id="GO:0006633">
    <property type="term" value="P:fatty acid biosynthetic process"/>
    <property type="evidence" value="ECO:0007669"/>
    <property type="project" value="UniProtKB-UniRule"/>
</dbReference>
<evidence type="ECO:0000256" key="1">
    <source>
        <dbReference type="ARBA" id="ARBA00022516"/>
    </source>
</evidence>
<keyword evidence="3 8" id="KW-0479">Metal-binding</keyword>
<evidence type="ECO:0000256" key="4">
    <source>
        <dbReference type="ARBA" id="ARBA00022832"/>
    </source>
</evidence>